<dbReference type="OrthoDB" id="608091at2"/>
<comment type="subcellular location">
    <subcellularLocation>
        <location evidence="1">Cell outer membrane</location>
    </subcellularLocation>
</comment>
<feature type="domain" description="RagB/SusD" evidence="6">
    <location>
        <begin position="316"/>
        <end position="632"/>
    </location>
</feature>
<reference evidence="8 9" key="1">
    <citation type="submission" date="2016-10" db="EMBL/GenBank/DDBJ databases">
        <authorList>
            <person name="de Groot N.N."/>
        </authorList>
    </citation>
    <scope>NUCLEOTIDE SEQUENCE [LARGE SCALE GENOMIC DNA]</scope>
    <source>
        <strain evidence="8 9">DSM 22900</strain>
    </source>
</reference>
<comment type="similarity">
    <text evidence="2">Belongs to the SusD family.</text>
</comment>
<dbReference type="Pfam" id="PF14322">
    <property type="entry name" value="SusD-like_3"/>
    <property type="match status" value="1"/>
</dbReference>
<dbReference type="SUPFAM" id="SSF48452">
    <property type="entry name" value="TPR-like"/>
    <property type="match status" value="1"/>
</dbReference>
<organism evidence="8 9">
    <name type="scientific">Parapedobacter composti</name>
    <dbReference type="NCBI Taxonomy" id="623281"/>
    <lineage>
        <taxon>Bacteria</taxon>
        <taxon>Pseudomonadati</taxon>
        <taxon>Bacteroidota</taxon>
        <taxon>Sphingobacteriia</taxon>
        <taxon>Sphingobacteriales</taxon>
        <taxon>Sphingobacteriaceae</taxon>
        <taxon>Parapedobacter</taxon>
    </lineage>
</organism>
<gene>
    <name evidence="8" type="ORF">SAMN05421747_101336</name>
</gene>
<dbReference type="AlphaFoldDB" id="A0A1I1E6L5"/>
<evidence type="ECO:0000256" key="1">
    <source>
        <dbReference type="ARBA" id="ARBA00004442"/>
    </source>
</evidence>
<evidence type="ECO:0000313" key="9">
    <source>
        <dbReference type="Proteomes" id="UP000199577"/>
    </source>
</evidence>
<dbReference type="PROSITE" id="PS51257">
    <property type="entry name" value="PROKAR_LIPOPROTEIN"/>
    <property type="match status" value="1"/>
</dbReference>
<accession>A0A1I1E6L5</accession>
<dbReference type="RefSeq" id="WP_090970386.1">
    <property type="nucleotide sequence ID" value="NZ_FOLL01000001.1"/>
</dbReference>
<dbReference type="InterPro" id="IPR012944">
    <property type="entry name" value="SusD_RagB_dom"/>
</dbReference>
<dbReference type="EMBL" id="FOLL01000001">
    <property type="protein sequence ID" value="SFB82296.1"/>
    <property type="molecule type" value="Genomic_DNA"/>
</dbReference>
<evidence type="ECO:0000259" key="7">
    <source>
        <dbReference type="Pfam" id="PF14322"/>
    </source>
</evidence>
<sequence length="632" mass="72862">MKFNKLKGIALIGVLVMTSCNRFIDVVPDNVPTLEYAFRMRSTAIGYLATCYSFLPSLGNYQTNPGLLGGDEMWATDNREWPNFMIARGEQNINNPYLDSWNGANSATAMWMGISQCNIFLEHISSVPDMEKSEIDQWIAEVKTLKAYYHFYLLRTYGPIPIMRENLPISASGDEVRVVRRPVDEVFAYIVELLDEAIVHLPDNVLDENSEMGRITLPIAMGLKAKVLVYAASPLFNGNTDYSNFTNKDQTPLFDQTYRPEKWERAVIALKEAIEYAHILGYELHEFQPNFQARNISDTTKLQMNYRGTVTERWNPEILWANTNSTTRNLQLAMTPRALNSSMVDYQLPYGTVGVTLKVASLFYTSNGVPIEEDLTWNYNDRFQLKTATENEKYKIKEGYVTARFNFDRESRFYGGLGFDGGIWYGHGRFDDNDTYWYEGKVGQYGGKVGIGFHSVTGYYAKKLSNYANTPVNRNSYTTTNYPWVMLRLGDLYLLYAEAYNELYGPEEEAYHYLNLIRAKAGLPTVQEAWTNFSINPNKYTTKEGLREIIHQERAIELAMEGERFWDLRRWKTAPVELNGPISGWDVDQETAGGYYRERIIFHQSFALKDYFWPLRERDLIVNKNLVQNPGW</sequence>
<proteinExistence type="inferred from homology"/>
<feature type="domain" description="SusD-like N-terminal" evidence="7">
    <location>
        <begin position="102"/>
        <end position="205"/>
    </location>
</feature>
<keyword evidence="3" id="KW-0732">Signal</keyword>
<dbReference type="STRING" id="623281.SAMN05421747_101336"/>
<evidence type="ECO:0000256" key="3">
    <source>
        <dbReference type="ARBA" id="ARBA00022729"/>
    </source>
</evidence>
<protein>
    <submittedName>
        <fullName evidence="8">Starch-binding associating with outer membrane</fullName>
    </submittedName>
</protein>
<dbReference type="GO" id="GO:0009279">
    <property type="term" value="C:cell outer membrane"/>
    <property type="evidence" value="ECO:0007669"/>
    <property type="project" value="UniProtKB-SubCell"/>
</dbReference>
<dbReference type="Proteomes" id="UP000199577">
    <property type="component" value="Unassembled WGS sequence"/>
</dbReference>
<evidence type="ECO:0000259" key="6">
    <source>
        <dbReference type="Pfam" id="PF07980"/>
    </source>
</evidence>
<dbReference type="Gene3D" id="1.25.40.390">
    <property type="match status" value="1"/>
</dbReference>
<name>A0A1I1E6L5_9SPHI</name>
<keyword evidence="9" id="KW-1185">Reference proteome</keyword>
<evidence type="ECO:0000256" key="2">
    <source>
        <dbReference type="ARBA" id="ARBA00006275"/>
    </source>
</evidence>
<keyword evidence="5" id="KW-0998">Cell outer membrane</keyword>
<evidence type="ECO:0000256" key="4">
    <source>
        <dbReference type="ARBA" id="ARBA00023136"/>
    </source>
</evidence>
<keyword evidence="4" id="KW-0472">Membrane</keyword>
<evidence type="ECO:0000313" key="8">
    <source>
        <dbReference type="EMBL" id="SFB82296.1"/>
    </source>
</evidence>
<dbReference type="InterPro" id="IPR011990">
    <property type="entry name" value="TPR-like_helical_dom_sf"/>
</dbReference>
<dbReference type="InterPro" id="IPR033985">
    <property type="entry name" value="SusD-like_N"/>
</dbReference>
<dbReference type="Pfam" id="PF07980">
    <property type="entry name" value="SusD_RagB"/>
    <property type="match status" value="1"/>
</dbReference>
<evidence type="ECO:0000256" key="5">
    <source>
        <dbReference type="ARBA" id="ARBA00023237"/>
    </source>
</evidence>